<dbReference type="AlphaFoldDB" id="A0A5B7E636"/>
<comment type="caution">
    <text evidence="1">The sequence shown here is derived from an EMBL/GenBank/DDBJ whole genome shotgun (WGS) entry which is preliminary data.</text>
</comment>
<keyword evidence="2" id="KW-1185">Reference proteome</keyword>
<protein>
    <submittedName>
        <fullName evidence="1">Uncharacterized protein</fullName>
    </submittedName>
</protein>
<accession>A0A5B7E636</accession>
<evidence type="ECO:0000313" key="1">
    <source>
        <dbReference type="EMBL" id="MPC28879.1"/>
    </source>
</evidence>
<sequence>MRLGGDMCPNMGTTINKIACAVNGWKFPILFKWYSGTMRALGSEASPSARVRILSECRLAFLTRGNGFLAGGL</sequence>
<proteinExistence type="predicted"/>
<dbReference type="EMBL" id="VSRR010001982">
    <property type="protein sequence ID" value="MPC28879.1"/>
    <property type="molecule type" value="Genomic_DNA"/>
</dbReference>
<gene>
    <name evidence="1" type="ORF">E2C01_022092</name>
</gene>
<evidence type="ECO:0000313" key="2">
    <source>
        <dbReference type="Proteomes" id="UP000324222"/>
    </source>
</evidence>
<name>A0A5B7E636_PORTR</name>
<reference evidence="1 2" key="1">
    <citation type="submission" date="2019-05" db="EMBL/GenBank/DDBJ databases">
        <title>Another draft genome of Portunus trituberculatus and its Hox gene families provides insights of decapod evolution.</title>
        <authorList>
            <person name="Jeong J.-H."/>
            <person name="Song I."/>
            <person name="Kim S."/>
            <person name="Choi T."/>
            <person name="Kim D."/>
            <person name="Ryu S."/>
            <person name="Kim W."/>
        </authorList>
    </citation>
    <scope>NUCLEOTIDE SEQUENCE [LARGE SCALE GENOMIC DNA]</scope>
    <source>
        <tissue evidence="1">Muscle</tissue>
    </source>
</reference>
<organism evidence="1 2">
    <name type="scientific">Portunus trituberculatus</name>
    <name type="common">Swimming crab</name>
    <name type="synonym">Neptunus trituberculatus</name>
    <dbReference type="NCBI Taxonomy" id="210409"/>
    <lineage>
        <taxon>Eukaryota</taxon>
        <taxon>Metazoa</taxon>
        <taxon>Ecdysozoa</taxon>
        <taxon>Arthropoda</taxon>
        <taxon>Crustacea</taxon>
        <taxon>Multicrustacea</taxon>
        <taxon>Malacostraca</taxon>
        <taxon>Eumalacostraca</taxon>
        <taxon>Eucarida</taxon>
        <taxon>Decapoda</taxon>
        <taxon>Pleocyemata</taxon>
        <taxon>Brachyura</taxon>
        <taxon>Eubrachyura</taxon>
        <taxon>Portunoidea</taxon>
        <taxon>Portunidae</taxon>
        <taxon>Portuninae</taxon>
        <taxon>Portunus</taxon>
    </lineage>
</organism>
<dbReference type="Proteomes" id="UP000324222">
    <property type="component" value="Unassembled WGS sequence"/>
</dbReference>